<feature type="compositionally biased region" description="Acidic residues" evidence="1">
    <location>
        <begin position="586"/>
        <end position="611"/>
    </location>
</feature>
<feature type="compositionally biased region" description="Acidic residues" evidence="1">
    <location>
        <begin position="520"/>
        <end position="545"/>
    </location>
</feature>
<comment type="caution">
    <text evidence="2">The sequence shown here is derived from an EMBL/GenBank/DDBJ whole genome shotgun (WGS) entry which is preliminary data.</text>
</comment>
<gene>
    <name evidence="2" type="ORF">VTL71DRAFT_7606</name>
</gene>
<reference evidence="2 3" key="1">
    <citation type="journal article" date="2024" name="Commun. Biol.">
        <title>Comparative genomic analysis of thermophilic fungi reveals convergent evolutionary adaptations and gene losses.</title>
        <authorList>
            <person name="Steindorff A.S."/>
            <person name="Aguilar-Pontes M.V."/>
            <person name="Robinson A.J."/>
            <person name="Andreopoulos B."/>
            <person name="LaButti K."/>
            <person name="Kuo A."/>
            <person name="Mondo S."/>
            <person name="Riley R."/>
            <person name="Otillar R."/>
            <person name="Haridas S."/>
            <person name="Lipzen A."/>
            <person name="Grimwood J."/>
            <person name="Schmutz J."/>
            <person name="Clum A."/>
            <person name="Reid I.D."/>
            <person name="Moisan M.C."/>
            <person name="Butler G."/>
            <person name="Nguyen T.T.M."/>
            <person name="Dewar K."/>
            <person name="Conant G."/>
            <person name="Drula E."/>
            <person name="Henrissat B."/>
            <person name="Hansel C."/>
            <person name="Singer S."/>
            <person name="Hutchinson M.I."/>
            <person name="de Vries R.P."/>
            <person name="Natvig D.O."/>
            <person name="Powell A.J."/>
            <person name="Tsang A."/>
            <person name="Grigoriev I.V."/>
        </authorList>
    </citation>
    <scope>NUCLEOTIDE SEQUENCE [LARGE SCALE GENOMIC DNA]</scope>
    <source>
        <strain evidence="2 3">CBS 494.80</strain>
    </source>
</reference>
<evidence type="ECO:0008006" key="4">
    <source>
        <dbReference type="Google" id="ProtNLM"/>
    </source>
</evidence>
<protein>
    <recommendedName>
        <fullName evidence="4">F-box domain-containing protein</fullName>
    </recommendedName>
</protein>
<evidence type="ECO:0000313" key="2">
    <source>
        <dbReference type="EMBL" id="KAL2061333.1"/>
    </source>
</evidence>
<dbReference type="Proteomes" id="UP001595075">
    <property type="component" value="Unassembled WGS sequence"/>
</dbReference>
<organism evidence="2 3">
    <name type="scientific">Oculimacula yallundae</name>
    <dbReference type="NCBI Taxonomy" id="86028"/>
    <lineage>
        <taxon>Eukaryota</taxon>
        <taxon>Fungi</taxon>
        <taxon>Dikarya</taxon>
        <taxon>Ascomycota</taxon>
        <taxon>Pezizomycotina</taxon>
        <taxon>Leotiomycetes</taxon>
        <taxon>Helotiales</taxon>
        <taxon>Ploettnerulaceae</taxon>
        <taxon>Oculimacula</taxon>
    </lineage>
</organism>
<dbReference type="EMBL" id="JAZHXI010000019">
    <property type="protein sequence ID" value="KAL2061333.1"/>
    <property type="molecule type" value="Genomic_DNA"/>
</dbReference>
<keyword evidence="3" id="KW-1185">Reference proteome</keyword>
<name>A0ABR4BUK1_9HELO</name>
<accession>A0ABR4BUK1</accession>
<proteinExistence type="predicted"/>
<evidence type="ECO:0000313" key="3">
    <source>
        <dbReference type="Proteomes" id="UP001595075"/>
    </source>
</evidence>
<evidence type="ECO:0000256" key="1">
    <source>
        <dbReference type="SAM" id="MobiDB-lite"/>
    </source>
</evidence>
<sequence length="666" mass="77340">MPRSVTCEDIHEYFQAYPVPHWSITDERILRTILQHLVGANRITCSYKDADFLTPKKVRETWPDSDRQNVKNFMRANSSFARIGKKYLRELLHPSRVEQHCPLLRLPDEILGNICEILSPTQRDLLPLWKFKAGLSVESFATLPPPPPPDIVDVESFRLTCQKFAYLGLANQFRAVQIRFSSESFIRLQELSMKSHIARVTTRVAYMVPRLYSKDRTQFEELLRICDQQLEPRIPARYRNDIVEAMNRADKQKTIVGEGIDSSSLLQALMKFRYLDQLRIMRVEDSIDARWVSFLESNRRHAGDLLVSEWDTAVEHAKTIILAALKRSNSPVHRISSRFIDPSIVLVNFTLDNDEDISKWARRLTSIELQLVPNSDPDNEILQMSQRFRELFSAASNIETFHVGSYNQISVPLDTIFHGMHVRKLQHLGLHLWLLDSEELLEFLQQHKSTIRSLRFRKVTFRRSLEEDELKWRKVLRFIRMNLSRLNWISLRDVNYEGAVPEYHAPFGLPAFGANHDSESASEDSSDGSEESDDDGDEDEEDDQEALDHESSLVGPDEEDAEDESEDESEEDDDESSAESEHSEQSEDLEEEEEEEEAEQQEYPSDLDDDHENERPRPHTTRCQCGNGYAWDDLVDNGTSVSRKQWKMWQIWAVNRCDIHDPPSDH</sequence>
<feature type="compositionally biased region" description="Acidic residues" evidence="1">
    <location>
        <begin position="556"/>
        <end position="578"/>
    </location>
</feature>
<feature type="region of interest" description="Disordered" evidence="1">
    <location>
        <begin position="511"/>
        <end position="635"/>
    </location>
</feature>